<name>A0ACA9R847_9GLOM</name>
<dbReference type="Proteomes" id="UP000789525">
    <property type="component" value="Unassembled WGS sequence"/>
</dbReference>
<dbReference type="EMBL" id="CAJVPT010071926">
    <property type="protein sequence ID" value="CAG8781172.1"/>
    <property type="molecule type" value="Genomic_DNA"/>
</dbReference>
<gene>
    <name evidence="1" type="ORF">ACOLOM_LOCUS14325</name>
</gene>
<accession>A0ACA9R847</accession>
<comment type="caution">
    <text evidence="1">The sequence shown here is derived from an EMBL/GenBank/DDBJ whole genome shotgun (WGS) entry which is preliminary data.</text>
</comment>
<protein>
    <submittedName>
        <fullName evidence="1">5085_t:CDS:1</fullName>
    </submittedName>
</protein>
<evidence type="ECO:0000313" key="2">
    <source>
        <dbReference type="Proteomes" id="UP000789525"/>
    </source>
</evidence>
<feature type="non-terminal residue" evidence="1">
    <location>
        <position position="1"/>
    </location>
</feature>
<evidence type="ECO:0000313" key="1">
    <source>
        <dbReference type="EMBL" id="CAG8781172.1"/>
    </source>
</evidence>
<sequence>DSDKRQETKRYVTDEASRTTTDTVSQPLTSRRFVDWQLELSP</sequence>
<proteinExistence type="predicted"/>
<keyword evidence="2" id="KW-1185">Reference proteome</keyword>
<reference evidence="1" key="1">
    <citation type="submission" date="2021-06" db="EMBL/GenBank/DDBJ databases">
        <authorList>
            <person name="Kallberg Y."/>
            <person name="Tangrot J."/>
            <person name="Rosling A."/>
        </authorList>
    </citation>
    <scope>NUCLEOTIDE SEQUENCE</scope>
    <source>
        <strain evidence="1">CL356</strain>
    </source>
</reference>
<organism evidence="1 2">
    <name type="scientific">Acaulospora colombiana</name>
    <dbReference type="NCBI Taxonomy" id="27376"/>
    <lineage>
        <taxon>Eukaryota</taxon>
        <taxon>Fungi</taxon>
        <taxon>Fungi incertae sedis</taxon>
        <taxon>Mucoromycota</taxon>
        <taxon>Glomeromycotina</taxon>
        <taxon>Glomeromycetes</taxon>
        <taxon>Diversisporales</taxon>
        <taxon>Acaulosporaceae</taxon>
        <taxon>Acaulospora</taxon>
    </lineage>
</organism>